<gene>
    <name evidence="3" type="ORF">VIBNISOn1_1340028</name>
</gene>
<dbReference type="InterPro" id="IPR037185">
    <property type="entry name" value="EmrE-like"/>
</dbReference>
<keyword evidence="1" id="KW-1133">Transmembrane helix</keyword>
<dbReference type="Gene3D" id="1.10.3730.20">
    <property type="match status" value="1"/>
</dbReference>
<evidence type="ECO:0000259" key="2">
    <source>
        <dbReference type="Pfam" id="PF00892"/>
    </source>
</evidence>
<dbReference type="RefSeq" id="WP_022610660.1">
    <property type="nucleotide sequence ID" value="NZ_LK391965.1"/>
</dbReference>
<feature type="transmembrane region" description="Helical" evidence="1">
    <location>
        <begin position="122"/>
        <end position="140"/>
    </location>
</feature>
<feature type="domain" description="EamA" evidence="2">
    <location>
        <begin position="152"/>
        <end position="298"/>
    </location>
</feature>
<sequence length="299" mass="32356">MSTFAIVLVIFSALLHASWNIIGKSKQGSGGAFFLASSFAPTLLLLPFTLWFLTYPEVSLPVEFWLWVMISAAFQALYILGLAYAYQRADVGVIYPIARALPVLMVSVGTAILGQVLSLPQWIGFGLITLGCLCVPLVSFRQFKLADYMNAGVAWALVAAIGTTGYSILDKVAIDIVSHSVAGIHSAQQVAIFYLGVQFGFMAMTLSLVFAVRKKWDVFVAGWAMKKSATVAGIMMGVTYTLVLYAMTLTENVSLVVALRQTSIIFGLLLGIIFLKEKWLYTRGVGVICIVAGLVLALT</sequence>
<dbReference type="EMBL" id="CAOF01000040">
    <property type="protein sequence ID" value="CCO45031.1"/>
    <property type="molecule type" value="Genomic_DNA"/>
</dbReference>
<feature type="transmembrane region" description="Helical" evidence="1">
    <location>
        <begin position="30"/>
        <end position="52"/>
    </location>
</feature>
<evidence type="ECO:0000313" key="3">
    <source>
        <dbReference type="EMBL" id="CCO45031.1"/>
    </source>
</evidence>
<feature type="transmembrane region" description="Helical" evidence="1">
    <location>
        <begin position="253"/>
        <end position="275"/>
    </location>
</feature>
<evidence type="ECO:0000313" key="4">
    <source>
        <dbReference type="Proteomes" id="UP000018211"/>
    </source>
</evidence>
<feature type="domain" description="EamA" evidence="2">
    <location>
        <begin position="4"/>
        <end position="135"/>
    </location>
</feature>
<feature type="transmembrane region" description="Helical" evidence="1">
    <location>
        <begin position="152"/>
        <end position="169"/>
    </location>
</feature>
<dbReference type="InterPro" id="IPR000620">
    <property type="entry name" value="EamA_dom"/>
</dbReference>
<feature type="transmembrane region" description="Helical" evidence="1">
    <location>
        <begin position="280"/>
        <end position="298"/>
    </location>
</feature>
<feature type="transmembrane region" description="Helical" evidence="1">
    <location>
        <begin position="189"/>
        <end position="212"/>
    </location>
</feature>
<comment type="caution">
    <text evidence="3">The sequence shown here is derived from an EMBL/GenBank/DDBJ whole genome shotgun (WGS) entry which is preliminary data.</text>
</comment>
<organism evidence="3 4">
    <name type="scientific">Vibrio nigripulchritudo SOn1</name>
    <dbReference type="NCBI Taxonomy" id="1238450"/>
    <lineage>
        <taxon>Bacteria</taxon>
        <taxon>Pseudomonadati</taxon>
        <taxon>Pseudomonadota</taxon>
        <taxon>Gammaproteobacteria</taxon>
        <taxon>Vibrionales</taxon>
        <taxon>Vibrionaceae</taxon>
        <taxon>Vibrio</taxon>
    </lineage>
</organism>
<feature type="transmembrane region" description="Helical" evidence="1">
    <location>
        <begin position="64"/>
        <end position="85"/>
    </location>
</feature>
<proteinExistence type="predicted"/>
<keyword evidence="1 3" id="KW-0812">Transmembrane</keyword>
<dbReference type="Proteomes" id="UP000018211">
    <property type="component" value="Unassembled WGS sequence"/>
</dbReference>
<dbReference type="GO" id="GO:0016020">
    <property type="term" value="C:membrane"/>
    <property type="evidence" value="ECO:0007669"/>
    <property type="project" value="InterPro"/>
</dbReference>
<protein>
    <submittedName>
        <fullName evidence="3">Phosphonate utilization associated transmembrane protein</fullName>
    </submittedName>
</protein>
<feature type="transmembrane region" description="Helical" evidence="1">
    <location>
        <begin position="97"/>
        <end position="116"/>
    </location>
</feature>
<dbReference type="Pfam" id="PF00892">
    <property type="entry name" value="EamA"/>
    <property type="match status" value="2"/>
</dbReference>
<evidence type="ECO:0000256" key="1">
    <source>
        <dbReference type="SAM" id="Phobius"/>
    </source>
</evidence>
<keyword evidence="1" id="KW-0472">Membrane</keyword>
<reference evidence="3 4" key="1">
    <citation type="journal article" date="2013" name="ISME J.">
        <title>Comparative genomics of pathogenic lineages of Vibrio nigripulchritudo identifies virulence-associated traits.</title>
        <authorList>
            <person name="Goudenege D."/>
            <person name="Labreuche Y."/>
            <person name="Krin E."/>
            <person name="Ansquer D."/>
            <person name="Mangenot S."/>
            <person name="Calteau A."/>
            <person name="Medigue C."/>
            <person name="Mazel D."/>
            <person name="Polz M.F."/>
            <person name="Le Roux F."/>
        </authorList>
    </citation>
    <scope>NUCLEOTIDE SEQUENCE [LARGE SCALE GENOMIC DNA]</scope>
    <source>
        <strain evidence="3 4">SOn1</strain>
    </source>
</reference>
<feature type="transmembrane region" description="Helical" evidence="1">
    <location>
        <begin position="224"/>
        <end position="247"/>
    </location>
</feature>
<dbReference type="AlphaFoldDB" id="A0AAV2VKL2"/>
<accession>A0AAV2VKL2</accession>
<name>A0AAV2VKL2_9VIBR</name>
<feature type="transmembrane region" description="Helical" evidence="1">
    <location>
        <begin position="6"/>
        <end position="23"/>
    </location>
</feature>
<dbReference type="SUPFAM" id="SSF103481">
    <property type="entry name" value="Multidrug resistance efflux transporter EmrE"/>
    <property type="match status" value="2"/>
</dbReference>